<accession>A0A8X6P173</accession>
<dbReference type="InterPro" id="IPR000990">
    <property type="entry name" value="Innexin"/>
</dbReference>
<dbReference type="GO" id="GO:0034220">
    <property type="term" value="P:monoatomic ion transmembrane transport"/>
    <property type="evidence" value="ECO:0007669"/>
    <property type="project" value="UniProtKB-KW"/>
</dbReference>
<evidence type="ECO:0000256" key="5">
    <source>
        <dbReference type="ARBA" id="ARBA00022692"/>
    </source>
</evidence>
<dbReference type="GO" id="GO:0005243">
    <property type="term" value="F:gap junction channel activity"/>
    <property type="evidence" value="ECO:0007669"/>
    <property type="project" value="TreeGrafter"/>
</dbReference>
<dbReference type="EMBL" id="BMAW01111087">
    <property type="protein sequence ID" value="GFT46209.1"/>
    <property type="molecule type" value="Genomic_DNA"/>
</dbReference>
<keyword evidence="10 12" id="KW-0472">Membrane</keyword>
<evidence type="ECO:0000256" key="11">
    <source>
        <dbReference type="ARBA" id="ARBA00023303"/>
    </source>
</evidence>
<keyword evidence="5 12" id="KW-0812">Transmembrane</keyword>
<comment type="caution">
    <text evidence="13">The sequence shown here is derived from an EMBL/GenBank/DDBJ whole genome shotgun (WGS) entry which is preliminary data.</text>
</comment>
<dbReference type="OrthoDB" id="5867527at2759"/>
<organism evidence="13 14">
    <name type="scientific">Nephila pilipes</name>
    <name type="common">Giant wood spider</name>
    <name type="synonym">Nephila maculata</name>
    <dbReference type="NCBI Taxonomy" id="299642"/>
    <lineage>
        <taxon>Eukaryota</taxon>
        <taxon>Metazoa</taxon>
        <taxon>Ecdysozoa</taxon>
        <taxon>Arthropoda</taxon>
        <taxon>Chelicerata</taxon>
        <taxon>Arachnida</taxon>
        <taxon>Araneae</taxon>
        <taxon>Araneomorphae</taxon>
        <taxon>Entelegynae</taxon>
        <taxon>Araneoidea</taxon>
        <taxon>Nephilidae</taxon>
        <taxon>Nephila</taxon>
    </lineage>
</organism>
<evidence type="ECO:0000313" key="14">
    <source>
        <dbReference type="Proteomes" id="UP000887013"/>
    </source>
</evidence>
<evidence type="ECO:0000256" key="8">
    <source>
        <dbReference type="ARBA" id="ARBA00022989"/>
    </source>
</evidence>
<evidence type="ECO:0000256" key="6">
    <source>
        <dbReference type="ARBA" id="ARBA00022868"/>
    </source>
</evidence>
<evidence type="ECO:0000256" key="10">
    <source>
        <dbReference type="ARBA" id="ARBA00023136"/>
    </source>
</evidence>
<reference evidence="13" key="1">
    <citation type="submission" date="2020-08" db="EMBL/GenBank/DDBJ databases">
        <title>Multicomponent nature underlies the extraordinary mechanical properties of spider dragline silk.</title>
        <authorList>
            <person name="Kono N."/>
            <person name="Nakamura H."/>
            <person name="Mori M."/>
            <person name="Yoshida Y."/>
            <person name="Ohtoshi R."/>
            <person name="Malay A.D."/>
            <person name="Moran D.A.P."/>
            <person name="Tomita M."/>
            <person name="Numata K."/>
            <person name="Arakawa K."/>
        </authorList>
    </citation>
    <scope>NUCLEOTIDE SEQUENCE</scope>
</reference>
<dbReference type="Pfam" id="PF00876">
    <property type="entry name" value="Innexin"/>
    <property type="match status" value="1"/>
</dbReference>
<feature type="transmembrane region" description="Helical" evidence="12">
    <location>
        <begin position="275"/>
        <end position="300"/>
    </location>
</feature>
<dbReference type="GO" id="GO:0005921">
    <property type="term" value="C:gap junction"/>
    <property type="evidence" value="ECO:0007669"/>
    <property type="project" value="UniProtKB-SubCell"/>
</dbReference>
<proteinExistence type="inferred from homology"/>
<keyword evidence="4" id="KW-1003">Cell membrane</keyword>
<feature type="transmembrane region" description="Helical" evidence="12">
    <location>
        <begin position="179"/>
        <end position="201"/>
    </location>
</feature>
<evidence type="ECO:0000256" key="3">
    <source>
        <dbReference type="ARBA" id="ARBA00022448"/>
    </source>
</evidence>
<dbReference type="AlphaFoldDB" id="A0A8X6P173"/>
<keyword evidence="6" id="KW-0303">Gap junction</keyword>
<dbReference type="PANTHER" id="PTHR11893:SF40">
    <property type="entry name" value="INNEXIN SHAKING-B"/>
    <property type="match status" value="1"/>
</dbReference>
<gene>
    <name evidence="13" type="primary">shakB</name>
    <name evidence="12" type="synonym">inx</name>
    <name evidence="13" type="ORF">NPIL_412181</name>
</gene>
<comment type="similarity">
    <text evidence="12">Belongs to the pannexin family.</text>
</comment>
<keyword evidence="3 12" id="KW-0813">Transport</keyword>
<sequence length="368" mass="43472">MFNIVKNVGAIVQIEETKIDYQTFRLHYICTVGFLLVFFIVITVSQIVGDPIFCESQDDTRQAINSYCWMHSTYVIPKAFFKEVGKDVPHPGVDGTQDPKEFFYLTYYQWVFFILFFQAVCFYIPRLLWITWEGGKMKTLTKDMNNVLLPEPEFRERFLALRRYLVKTWTAHDVYAAKYFFCELLTLINVVLQFFLLDLLFNGKYLDFGVRIIKFYTSAQYIREMNETQSVKGDPLIMLFPRVTKCIFRKFGKTSTIEIKDFLCIMSLNAINEKIFVFLWFWFLLLAVLTIITLLMDYFLMVSPVIRAYALQTRFYLVDHKAIKKLVRKGSFGDWLILDMIGQNIDHSVFRDLVPDVAKGITEYYKKL</sequence>
<feature type="transmembrane region" description="Helical" evidence="12">
    <location>
        <begin position="107"/>
        <end position="129"/>
    </location>
</feature>
<keyword evidence="14" id="KW-1185">Reference proteome</keyword>
<evidence type="ECO:0000256" key="4">
    <source>
        <dbReference type="ARBA" id="ARBA00022475"/>
    </source>
</evidence>
<evidence type="ECO:0000256" key="7">
    <source>
        <dbReference type="ARBA" id="ARBA00022949"/>
    </source>
</evidence>
<comment type="function">
    <text evidence="12">Structural component of the gap junctions.</text>
</comment>
<protein>
    <recommendedName>
        <fullName evidence="12">Innexin</fullName>
    </recommendedName>
</protein>
<evidence type="ECO:0000256" key="1">
    <source>
        <dbReference type="ARBA" id="ARBA00004610"/>
    </source>
</evidence>
<keyword evidence="11 12" id="KW-0407">Ion channel</keyword>
<evidence type="ECO:0000256" key="2">
    <source>
        <dbReference type="ARBA" id="ARBA00004651"/>
    </source>
</evidence>
<keyword evidence="9 12" id="KW-0406">Ion transport</keyword>
<evidence type="ECO:0000256" key="9">
    <source>
        <dbReference type="ARBA" id="ARBA00023065"/>
    </source>
</evidence>
<dbReference type="GO" id="GO:0005886">
    <property type="term" value="C:plasma membrane"/>
    <property type="evidence" value="ECO:0007669"/>
    <property type="project" value="UniProtKB-SubCell"/>
</dbReference>
<evidence type="ECO:0000313" key="13">
    <source>
        <dbReference type="EMBL" id="GFT46209.1"/>
    </source>
</evidence>
<keyword evidence="7" id="KW-0965">Cell junction</keyword>
<dbReference type="PRINTS" id="PR01262">
    <property type="entry name" value="INNEXIN"/>
</dbReference>
<name>A0A8X6P173_NEPPI</name>
<feature type="transmembrane region" description="Helical" evidence="12">
    <location>
        <begin position="26"/>
        <end position="48"/>
    </location>
</feature>
<dbReference type="PROSITE" id="PS51013">
    <property type="entry name" value="PANNEXIN"/>
    <property type="match status" value="1"/>
</dbReference>
<comment type="subcellular location">
    <subcellularLocation>
        <location evidence="1">Cell junction</location>
        <location evidence="1">Gap junction</location>
    </subcellularLocation>
    <subcellularLocation>
        <location evidence="2 12">Cell membrane</location>
        <topology evidence="2 12">Multi-pass membrane protein</topology>
    </subcellularLocation>
</comment>
<dbReference type="Proteomes" id="UP000887013">
    <property type="component" value="Unassembled WGS sequence"/>
</dbReference>
<dbReference type="PANTHER" id="PTHR11893">
    <property type="entry name" value="INNEXIN"/>
    <property type="match status" value="1"/>
</dbReference>
<keyword evidence="8 12" id="KW-1133">Transmembrane helix</keyword>
<evidence type="ECO:0000256" key="12">
    <source>
        <dbReference type="RuleBase" id="RU010713"/>
    </source>
</evidence>